<dbReference type="PANTHER" id="PTHR31296">
    <property type="entry name" value="UPF0565 PROTEIN C2ORF69"/>
    <property type="match status" value="1"/>
</dbReference>
<reference evidence="1" key="1">
    <citation type="submission" date="2019-11" db="UniProtKB">
        <authorList>
            <consortium name="WormBaseParasite"/>
        </authorList>
    </citation>
    <scope>IDENTIFICATION</scope>
</reference>
<dbReference type="PANTHER" id="PTHR31296:SF1">
    <property type="entry name" value="MITOCHONDRIAL PROTEIN C2ORF69"/>
    <property type="match status" value="1"/>
</dbReference>
<dbReference type="GO" id="GO:0005739">
    <property type="term" value="C:mitochondrion"/>
    <property type="evidence" value="ECO:0007669"/>
    <property type="project" value="TreeGrafter"/>
</dbReference>
<name>A0A5K3F1R5_MESCO</name>
<protein>
    <submittedName>
        <fullName evidence="1">UPF0565 protein C2orf69 homolog</fullName>
    </submittedName>
</protein>
<evidence type="ECO:0000313" key="1">
    <source>
        <dbReference type="WBParaSite" id="MCU_004854-RA"/>
    </source>
</evidence>
<dbReference type="Pfam" id="PF10561">
    <property type="entry name" value="C2orf69"/>
    <property type="match status" value="2"/>
</dbReference>
<dbReference type="InterPro" id="IPR018881">
    <property type="entry name" value="C2orf69_mit"/>
</dbReference>
<sequence>MACESSSFLVRLPGVEGRDHLTNDIFFSSCGSGPIVNIVFFGGDIQNEADIMRVRPENRCYADKWSYESVAQLLLSRLEGVCGVHLWIVRASRWLLQTFACYDNFMRCNESGAPDFSGVHSLRGCSTSAWLHLDALLQNAVTYVNGASTECPCAIIGFSKGACVVTQLTYELGLYVDLPVFLGIPLISRVISLTWLDAGHNGQTHLWPTWTVALSRLKYRPSIPKLFVFATPYELCDKNRPWNRRDFNTFLHILSTFNLPYHVETFYKGHRWDHLTEANSIPGAFCPTIESHFEILASFPVNLCVSTSSDS</sequence>
<dbReference type="WBParaSite" id="MCU_004854-RA">
    <property type="protein sequence ID" value="MCU_004854-RA"/>
    <property type="gene ID" value="MCU_004854"/>
</dbReference>
<proteinExistence type="predicted"/>
<organism evidence="1">
    <name type="scientific">Mesocestoides corti</name>
    <name type="common">Flatworm</name>
    <dbReference type="NCBI Taxonomy" id="53468"/>
    <lineage>
        <taxon>Eukaryota</taxon>
        <taxon>Metazoa</taxon>
        <taxon>Spiralia</taxon>
        <taxon>Lophotrochozoa</taxon>
        <taxon>Platyhelminthes</taxon>
        <taxon>Cestoda</taxon>
        <taxon>Eucestoda</taxon>
        <taxon>Cyclophyllidea</taxon>
        <taxon>Mesocestoididae</taxon>
        <taxon>Mesocestoides</taxon>
    </lineage>
</organism>
<dbReference type="AlphaFoldDB" id="A0A5K3F1R5"/>
<accession>A0A5K3F1R5</accession>